<name>D5BEU0_ZUNPS</name>
<dbReference type="AlphaFoldDB" id="D5BEU0"/>
<sequence length="38" mass="4187">MINFGVENLDELLKTLTAEVVSVLGEPKNYDMGNLDGF</sequence>
<gene>
    <name evidence="1" type="ordered locus">ZPR_0461</name>
</gene>
<proteinExistence type="predicted"/>
<dbReference type="EMBL" id="CP001650">
    <property type="protein sequence ID" value="ADF50819.1"/>
    <property type="molecule type" value="Genomic_DNA"/>
</dbReference>
<dbReference type="HOGENOM" id="CLU_3335256_0_0_10"/>
<dbReference type="Proteomes" id="UP000001654">
    <property type="component" value="Chromosome"/>
</dbReference>
<protein>
    <submittedName>
        <fullName evidence="1">Uncharacterized protein</fullName>
    </submittedName>
</protein>
<reference evidence="1 2" key="1">
    <citation type="journal article" date="2010" name="BMC Genomics">
        <title>The complete genome of Zunongwangia profunda SM-A87 reveals its adaptation to the deep-sea environment and ecological role in sedimentary organic nitrogen degradation.</title>
        <authorList>
            <person name="Qin Q.L."/>
            <person name="Zhang X.Y."/>
            <person name="Wang X.M."/>
            <person name="Liu G.M."/>
            <person name="Chen X.L."/>
            <person name="Xie B.B."/>
            <person name="Dang H.Y."/>
            <person name="Zhou B.C."/>
            <person name="Yu J."/>
            <person name="Zhang Y.Z."/>
        </authorList>
    </citation>
    <scope>NUCLEOTIDE SEQUENCE [LARGE SCALE GENOMIC DNA]</scope>
    <source>
        <strain evidence="2">DSM 18752 / CCTCC AB 206139 / SM-A87</strain>
    </source>
</reference>
<evidence type="ECO:0000313" key="1">
    <source>
        <dbReference type="EMBL" id="ADF50819.1"/>
    </source>
</evidence>
<keyword evidence="2" id="KW-1185">Reference proteome</keyword>
<dbReference type="STRING" id="655815.ZPR_0461"/>
<organism evidence="1 2">
    <name type="scientific">Zunongwangia profunda (strain DSM 18752 / CCTCC AB 206139 / SM-A87)</name>
    <name type="common">Wangia profunda</name>
    <dbReference type="NCBI Taxonomy" id="655815"/>
    <lineage>
        <taxon>Bacteria</taxon>
        <taxon>Pseudomonadati</taxon>
        <taxon>Bacteroidota</taxon>
        <taxon>Flavobacteriia</taxon>
        <taxon>Flavobacteriales</taxon>
        <taxon>Flavobacteriaceae</taxon>
        <taxon>Zunongwangia</taxon>
    </lineage>
</organism>
<accession>D5BEU0</accession>
<dbReference type="KEGG" id="zpr:ZPR_0461"/>
<evidence type="ECO:0000313" key="2">
    <source>
        <dbReference type="Proteomes" id="UP000001654"/>
    </source>
</evidence>